<comment type="caution">
    <text evidence="4">The sequence shown here is derived from an EMBL/GenBank/DDBJ whole genome shotgun (WGS) entry which is preliminary data.</text>
</comment>
<dbReference type="PANTHER" id="PTHR11365">
    <property type="entry name" value="5-OXOPROLINASE RELATED"/>
    <property type="match status" value="1"/>
</dbReference>
<dbReference type="GO" id="GO:0017168">
    <property type="term" value="F:5-oxoprolinase (ATP-hydrolyzing) activity"/>
    <property type="evidence" value="ECO:0007669"/>
    <property type="project" value="TreeGrafter"/>
</dbReference>
<protein>
    <submittedName>
        <fullName evidence="4">Putative hydantoin utilization protein</fullName>
    </submittedName>
</protein>
<feature type="domain" description="Acetophenone carboxylase-like C-terminal" evidence="3">
    <location>
        <begin position="206"/>
        <end position="376"/>
    </location>
</feature>
<dbReference type="InterPro" id="IPR045079">
    <property type="entry name" value="Oxoprolinase-like"/>
</dbReference>
<evidence type="ECO:0000259" key="2">
    <source>
        <dbReference type="Pfam" id="PF02538"/>
    </source>
</evidence>
<gene>
    <name evidence="4" type="ORF">HMN09_00425700</name>
</gene>
<evidence type="ECO:0000259" key="1">
    <source>
        <dbReference type="Pfam" id="PF01968"/>
    </source>
</evidence>
<evidence type="ECO:0000259" key="3">
    <source>
        <dbReference type="Pfam" id="PF19278"/>
    </source>
</evidence>
<dbReference type="InterPro" id="IPR003692">
    <property type="entry name" value="Hydantoinase_B"/>
</dbReference>
<evidence type="ECO:0000313" key="5">
    <source>
        <dbReference type="Proteomes" id="UP000613580"/>
    </source>
</evidence>
<reference evidence="4" key="1">
    <citation type="submission" date="2020-05" db="EMBL/GenBank/DDBJ databases">
        <title>Mycena genomes resolve the evolution of fungal bioluminescence.</title>
        <authorList>
            <person name="Tsai I.J."/>
        </authorList>
    </citation>
    <scope>NUCLEOTIDE SEQUENCE</scope>
    <source>
        <strain evidence="4">110903Hualien_Pintung</strain>
    </source>
</reference>
<dbReference type="GO" id="GO:0006749">
    <property type="term" value="P:glutathione metabolic process"/>
    <property type="evidence" value="ECO:0007669"/>
    <property type="project" value="TreeGrafter"/>
</dbReference>
<sequence>MECRKFDERPTLPTSLFEPLASTFGQWVQVGEVSHKYHRYVTKSLRVGPESAGALPGPACYGKGGPATVSDANAVLGYLPESLLGGSFKLDLDAARAAVQKTADELGLSLFEAAEGIIRIANETMLGCLRLVSIEQGYDPRDFSLVAFGGAGPLHANALGTLLHTFPVIVPPSPGVLCAWGDATTRLRHEETRTFIRNLSTVGPQDIVTAYEELLGKAQMIMLEEQGVAHELQVYRYQADLRYLGQAITIPVDIDLAQLQLDAATHLAALFEGAHKQAFTFTLSSDIELMNLRIIVEEIPPKFTLRRLDRAEASEPPQTAISSFTTLIFNSLRYEKSPIWVRSELKWGHTVAGPCIMTEMDSNTLVHPGHYAEVDELGNILIRPSMEMPRDELLPAELDTVMIDIFESALRNARNEMDTRTFILSIQTIKLTGLSSDDSCFDVPSYSRTSLVVDEFNVIAEPGGKMLVGQFGSFLAQFLERWKGTIEEDDIFLTNDPYSVGGSISHLNDWLVVMPVFAHSKLIAWSTRMSSSFATLISPSASNFGHMSDTGGAVPGSLPTGATSIFEEGIQIPILKVCSRGIWNDQLMELIYRNVRLPDWNRCDTAALVASCKLAGQRMQQLYTRFGDKNYFAIIDELLERNRKAIGTLIKDVIPDAPVYFEDWIDDDGRGTGPWKVACTMSKEDGILNLDFTGTDPQSPSSINYYLSHNMFKMFVGIYLITVYDPRSVINDGFHDLIKMHIPEGTLLNPVRPAALSTRTHLLGRVMDLLSGLLGQKAPEFMTAGGFSDSPHFMYSGYREDGRWFQLYQIGFGVLVFYRISGMDGTSLWPAMKSVGTFVANNTQVLTFYKVPNEFLELYFPLRIEEYFTVTDSGGAGLYRGGNGQRIVYRFLEPGEISLHDDRCIIPPWGVLGGEPGGRSSKVLVHHGSGRREVLQSKCDHIRVEQGDMLEWQTWGGGGYGDPLKRDANIVALEVHRKLVSFEGANRYGVVVRPDYTVDEAATDALRAKVASAREWVKPEVFNRGGSIDELRAKAFEETGLHPPRLPSEVPLRGPMTGLPHIRAWMQAHGQIKE</sequence>
<accession>A0A8H6THQ2</accession>
<organism evidence="4 5">
    <name type="scientific">Mycena chlorophos</name>
    <name type="common">Agaric fungus</name>
    <name type="synonym">Agaricus chlorophos</name>
    <dbReference type="NCBI Taxonomy" id="658473"/>
    <lineage>
        <taxon>Eukaryota</taxon>
        <taxon>Fungi</taxon>
        <taxon>Dikarya</taxon>
        <taxon>Basidiomycota</taxon>
        <taxon>Agaricomycotina</taxon>
        <taxon>Agaricomycetes</taxon>
        <taxon>Agaricomycetidae</taxon>
        <taxon>Agaricales</taxon>
        <taxon>Marasmiineae</taxon>
        <taxon>Mycenaceae</taxon>
        <taxon>Mycena</taxon>
    </lineage>
</organism>
<dbReference type="InterPro" id="IPR002821">
    <property type="entry name" value="Hydantoinase_A"/>
</dbReference>
<dbReference type="Proteomes" id="UP000613580">
    <property type="component" value="Unassembled WGS sequence"/>
</dbReference>
<keyword evidence="5" id="KW-1185">Reference proteome</keyword>
<evidence type="ECO:0000313" key="4">
    <source>
        <dbReference type="EMBL" id="KAF7316916.1"/>
    </source>
</evidence>
<name>A0A8H6THQ2_MYCCL</name>
<dbReference type="GO" id="GO:0005829">
    <property type="term" value="C:cytosol"/>
    <property type="evidence" value="ECO:0007669"/>
    <property type="project" value="TreeGrafter"/>
</dbReference>
<dbReference type="Pfam" id="PF01968">
    <property type="entry name" value="Hydantoinase_A"/>
    <property type="match status" value="1"/>
</dbReference>
<proteinExistence type="predicted"/>
<dbReference type="Pfam" id="PF02538">
    <property type="entry name" value="Hydantoinase_B"/>
    <property type="match status" value="1"/>
</dbReference>
<dbReference type="InterPro" id="IPR049517">
    <property type="entry name" value="ACX-like_C"/>
</dbReference>
<feature type="domain" description="Hydantoinase B/oxoprolinase" evidence="2">
    <location>
        <begin position="460"/>
        <end position="963"/>
    </location>
</feature>
<feature type="domain" description="Hydantoinase A/oxoprolinase" evidence="1">
    <location>
        <begin position="42"/>
        <end position="190"/>
    </location>
</feature>
<dbReference type="Pfam" id="PF19278">
    <property type="entry name" value="Hydant_A_C"/>
    <property type="match status" value="1"/>
</dbReference>
<dbReference type="EMBL" id="JACAZE010000005">
    <property type="protein sequence ID" value="KAF7316916.1"/>
    <property type="molecule type" value="Genomic_DNA"/>
</dbReference>
<dbReference type="PANTHER" id="PTHR11365:SF23">
    <property type="entry name" value="HYPOTHETICAL 5-OXOPROLINASE (EUROFUNG)-RELATED"/>
    <property type="match status" value="1"/>
</dbReference>
<dbReference type="OrthoDB" id="3643at2759"/>
<dbReference type="AlphaFoldDB" id="A0A8H6THQ2"/>